<evidence type="ECO:0000259" key="1">
    <source>
        <dbReference type="PROSITE" id="PS50206"/>
    </source>
</evidence>
<dbReference type="InterPro" id="IPR036873">
    <property type="entry name" value="Rhodanese-like_dom_sf"/>
</dbReference>
<feature type="domain" description="Rhodanese" evidence="1">
    <location>
        <begin position="15"/>
        <end position="116"/>
    </location>
</feature>
<dbReference type="InterPro" id="IPR001763">
    <property type="entry name" value="Rhodanese-like_dom"/>
</dbReference>
<dbReference type="SMART" id="SM00450">
    <property type="entry name" value="RHOD"/>
    <property type="match status" value="1"/>
</dbReference>
<dbReference type="EMBL" id="SSOC01000011">
    <property type="protein sequence ID" value="THF60787.1"/>
    <property type="molecule type" value="Genomic_DNA"/>
</dbReference>
<protein>
    <submittedName>
        <fullName evidence="2">Rhodanese-like domain-containing protein</fullName>
    </submittedName>
</protein>
<dbReference type="Pfam" id="PF00581">
    <property type="entry name" value="Rhodanese"/>
    <property type="match status" value="1"/>
</dbReference>
<dbReference type="RefSeq" id="WP_136350350.1">
    <property type="nucleotide sequence ID" value="NZ_SSOC01000011.1"/>
</dbReference>
<sequence>MNELTPRQAHDYLREHPEALLIDVRSEIEHLFVGRPPGAIHVAWSEPPEWEINPNFAEEVRRLAEDDLHRPTLVICRSGNRSQPACQTLEQAGFTRVFNVVHGFEGDLDANQHRNTLNGWRHDGLPWQQC</sequence>
<dbReference type="AlphaFoldDB" id="A0A4S4AMP0"/>
<proteinExistence type="predicted"/>
<dbReference type="CDD" id="cd01522">
    <property type="entry name" value="RHOD_1"/>
    <property type="match status" value="1"/>
</dbReference>
<evidence type="ECO:0000313" key="3">
    <source>
        <dbReference type="Proteomes" id="UP000308430"/>
    </source>
</evidence>
<dbReference type="Gene3D" id="3.40.250.10">
    <property type="entry name" value="Rhodanese-like domain"/>
    <property type="match status" value="1"/>
</dbReference>
<accession>A0A4S4AMP0</accession>
<dbReference type="PROSITE" id="PS50206">
    <property type="entry name" value="RHODANESE_3"/>
    <property type="match status" value="1"/>
</dbReference>
<dbReference type="SUPFAM" id="SSF52821">
    <property type="entry name" value="Rhodanese/Cell cycle control phosphatase"/>
    <property type="match status" value="1"/>
</dbReference>
<keyword evidence="3" id="KW-1185">Reference proteome</keyword>
<organism evidence="2 3">
    <name type="scientific">Pseudothauera nasutitermitis</name>
    <dbReference type="NCBI Taxonomy" id="2565930"/>
    <lineage>
        <taxon>Bacteria</taxon>
        <taxon>Pseudomonadati</taxon>
        <taxon>Pseudomonadota</taxon>
        <taxon>Betaproteobacteria</taxon>
        <taxon>Rhodocyclales</taxon>
        <taxon>Zoogloeaceae</taxon>
        <taxon>Pseudothauera</taxon>
    </lineage>
</organism>
<comment type="caution">
    <text evidence="2">The sequence shown here is derived from an EMBL/GenBank/DDBJ whole genome shotgun (WGS) entry which is preliminary data.</text>
</comment>
<reference evidence="2 3" key="1">
    <citation type="submission" date="2019-04" db="EMBL/GenBank/DDBJ databases">
        <title>Azoarcus nasutitermitis sp. nov. isolated from termite nest.</title>
        <authorList>
            <person name="Lin S.-Y."/>
            <person name="Hameed A."/>
            <person name="Hsu Y.-H."/>
            <person name="Young C.-C."/>
        </authorList>
    </citation>
    <scope>NUCLEOTIDE SEQUENCE [LARGE SCALE GENOMIC DNA]</scope>
    <source>
        <strain evidence="2 3">CC-YHH838</strain>
    </source>
</reference>
<dbReference type="PANTHER" id="PTHR45431:SF3">
    <property type="entry name" value="RHODANESE-LIKE DOMAIN-CONTAINING PROTEIN 15, CHLOROPLASTIC"/>
    <property type="match status" value="1"/>
</dbReference>
<dbReference type="InterPro" id="IPR052367">
    <property type="entry name" value="Thiosulfate_ST/Rhodanese-like"/>
</dbReference>
<dbReference type="Proteomes" id="UP000308430">
    <property type="component" value="Unassembled WGS sequence"/>
</dbReference>
<evidence type="ECO:0000313" key="2">
    <source>
        <dbReference type="EMBL" id="THF60787.1"/>
    </source>
</evidence>
<dbReference type="PANTHER" id="PTHR45431">
    <property type="entry name" value="RHODANESE-LIKE DOMAIN-CONTAINING PROTEIN 15, CHLOROPLASTIC"/>
    <property type="match status" value="1"/>
</dbReference>
<gene>
    <name evidence="2" type="ORF">E6C76_21650</name>
</gene>
<name>A0A4S4AMP0_9RHOO</name>
<dbReference type="OrthoDB" id="9789585at2"/>